<evidence type="ECO:0000259" key="2">
    <source>
        <dbReference type="Pfam" id="PF13166"/>
    </source>
</evidence>
<dbReference type="Gene3D" id="3.40.50.300">
    <property type="entry name" value="P-loop containing nucleotide triphosphate hydrolases"/>
    <property type="match status" value="1"/>
</dbReference>
<organism evidence="3 4">
    <name type="scientific">Atribacter laminatus</name>
    <dbReference type="NCBI Taxonomy" id="2847778"/>
    <lineage>
        <taxon>Bacteria</taxon>
        <taxon>Pseudomonadati</taxon>
        <taxon>Atribacterota</taxon>
        <taxon>Atribacteria</taxon>
        <taxon>Atribacterales</taxon>
        <taxon>Atribacteraceae</taxon>
        <taxon>Atribacter</taxon>
    </lineage>
</organism>
<dbReference type="Pfam" id="PF13166">
    <property type="entry name" value="AAA_13"/>
    <property type="match status" value="1"/>
</dbReference>
<gene>
    <name evidence="3" type="ORF">RT761_01834</name>
</gene>
<reference evidence="3 4" key="1">
    <citation type="journal article" date="2021" name="Nat. Commun.">
        <title>Isolation of a member of the candidate phylum Atribacteria reveals a unique cell membrane structure.</title>
        <authorList>
            <person name="Taiki K."/>
            <person name="Nobu M.K."/>
            <person name="Kusada H."/>
            <person name="Meng X.-Y."/>
            <person name="Hosoki N."/>
            <person name="Uematsu K."/>
            <person name="Yoshioka H."/>
            <person name="Kamagata Y."/>
            <person name="Tamaki H."/>
        </authorList>
    </citation>
    <scope>NUCLEOTIDE SEQUENCE [LARGE SCALE GENOMIC DNA]</scope>
    <source>
        <strain evidence="3 4">RT761</strain>
    </source>
</reference>
<dbReference type="KEGG" id="alam:RT761_01834"/>
<dbReference type="InterPro" id="IPR027417">
    <property type="entry name" value="P-loop_NTPase"/>
</dbReference>
<dbReference type="PANTHER" id="PTHR32182">
    <property type="entry name" value="DNA REPLICATION AND REPAIR PROTEIN RECF"/>
    <property type="match status" value="1"/>
</dbReference>
<dbReference type="AlphaFoldDB" id="A0A7T1F396"/>
<keyword evidence="1" id="KW-0175">Coiled coil</keyword>
<dbReference type="EMBL" id="CP065383">
    <property type="protein sequence ID" value="QPM68612.1"/>
    <property type="molecule type" value="Genomic_DNA"/>
</dbReference>
<dbReference type="PANTHER" id="PTHR32182:SF0">
    <property type="entry name" value="DNA REPLICATION AND REPAIR PROTEIN RECF"/>
    <property type="match status" value="1"/>
</dbReference>
<accession>A0A7T1F396</accession>
<evidence type="ECO:0000313" key="3">
    <source>
        <dbReference type="EMBL" id="QPM68612.1"/>
    </source>
</evidence>
<feature type="coiled-coil region" evidence="1">
    <location>
        <begin position="316"/>
        <end position="387"/>
    </location>
</feature>
<dbReference type="Proteomes" id="UP000594463">
    <property type="component" value="Chromosome"/>
</dbReference>
<protein>
    <recommendedName>
        <fullName evidence="2">Protein CR006 P-loop domain-containing protein</fullName>
    </recommendedName>
</protein>
<keyword evidence="4" id="KW-1185">Reference proteome</keyword>
<evidence type="ECO:0000313" key="4">
    <source>
        <dbReference type="Proteomes" id="UP000594463"/>
    </source>
</evidence>
<feature type="coiled-coil region" evidence="1">
    <location>
        <begin position="454"/>
        <end position="491"/>
    </location>
</feature>
<evidence type="ECO:0000256" key="1">
    <source>
        <dbReference type="SAM" id="Coils"/>
    </source>
</evidence>
<dbReference type="SUPFAM" id="SSF52540">
    <property type="entry name" value="P-loop containing nucleoside triphosphate hydrolases"/>
    <property type="match status" value="1"/>
</dbReference>
<dbReference type="InterPro" id="IPR026866">
    <property type="entry name" value="CR006_AAA"/>
</dbReference>
<sequence>MIKKIKFIGNLAVFKDFVWDNEAYDSNGNIETFKDINIIYGRNYSGKTTLSRILRGMETGKLSEKFENPSFKVVFADGTEITESILTQHGKKIRVFNEDFVRENLRFIVNPDDNIESFAILGEKNNKIEKEIEELESKLGTNEEGEETGLYAELREASKDFKNAKQDYESANDALSKQLSEKATDKNIGIKYRPERFGDQNYNIQKLQKDIEKVRDTNYKPPKDEQIIQSENLITEKTLQPVSPFFAPSLNFSALVIEAESFITKKISESEKIEELVKDAVLNRWVKEGRIYHKEKRNKCAFCGNPITEDRWLKLEKHFDKESEQLEKNIDALINKIEKEKSIVSSALSINKALFYSKFHGKLDELNNNLKEAVDNYTKSLDLMIDKLKNRKSDILNQKSFVRPDDTSGDLLFAWNSYEAIRSESDGFSTSLSSQQTIAKEALRIKEVSDYLLIIQYEERFSSIEKLKAKLEKVEHRKNQIKGEIHLKEERILSLRRKLSDEERGADKVNEYLNNFFGHSFLSLEAQKNKMVGEGSKQICYEITRDGKKAYHLSEGECSLIAFCYFIAKLNEIDTKNSKPIIWIDDPVSSLDANHIFFVYSLINAEIVSKKRFEQLFVSTHDLNFLKYLRRLCGKYVSVNGKEKDYQKCYFVVVRYGNASTICKMPKYLKEYATEFNYLFQQIHKCAEIDVVNDTNYTTFYNFANNARKFLEIYLYYKYPDKGMSDDTLRCFFGEKMIPAILTDRINNEYSHCAVLERGATPIEVPEMQAAARLIIERLKRDREQYSSLLRSIGEDKVPEMQE</sequence>
<feature type="coiled-coil region" evidence="1">
    <location>
        <begin position="118"/>
        <end position="181"/>
    </location>
</feature>
<dbReference type="RefSeq" id="WP_218111110.1">
    <property type="nucleotide sequence ID" value="NZ_CP065383.1"/>
</dbReference>
<dbReference type="GO" id="GO:0000731">
    <property type="term" value="P:DNA synthesis involved in DNA repair"/>
    <property type="evidence" value="ECO:0007669"/>
    <property type="project" value="TreeGrafter"/>
</dbReference>
<proteinExistence type="predicted"/>
<dbReference type="SUPFAM" id="SSF75712">
    <property type="entry name" value="Rad50 coiled-coil Zn hook"/>
    <property type="match status" value="1"/>
</dbReference>
<dbReference type="GO" id="GO:0006302">
    <property type="term" value="P:double-strand break repair"/>
    <property type="evidence" value="ECO:0007669"/>
    <property type="project" value="TreeGrafter"/>
</dbReference>
<name>A0A7T1F396_ATRLM</name>
<feature type="domain" description="Protein CR006 P-loop" evidence="2">
    <location>
        <begin position="24"/>
        <end position="775"/>
    </location>
</feature>